<evidence type="ECO:0000313" key="3">
    <source>
        <dbReference type="RefSeq" id="XP_026742816.1"/>
    </source>
</evidence>
<evidence type="ECO:0000313" key="2">
    <source>
        <dbReference type="Proteomes" id="UP000322000"/>
    </source>
</evidence>
<sequence>MFVHRQRYLLWTLIVISGTFVCYYNFNSKMFPKRIIFKRPRHFPLIIIDNKDYLLNTPGCQIPNYAKKYVYRKIGPKVFPDTVCGRRAVTVFEKNNSITFKIDEKIMKTYYAKNFSCCYQFATQSKIPGHEHDQLDYTNCSNFKNGTSVEFLEEIVTVTCRTGQSKIAYKDAYIILKKRNIDKNAKAPKWNILMLGLDTMSRVRFYDTLPITAKYFRKYRWLDYRGYQKVGDNTLPNLMTVLTGLNISTVVDKCRAGSLNCFNYFIWNKFKEAGYTTCYGEEYVTCPDTFSTFKGFKTNPTDHYMRTFFLTDETLIKQVLCTRKKPSSTHLLNYARSFATTYKDNGFFGLFWINSYTHNPFGNPSFLDAEIESFFKTLYNSHTLDNTFVIFFSDHGTRYGNMRIPMESYYDDRLPMLFIWTPKNFRREYTGKYYSSYINQARLITPYDLHHTLADILKLSTNTINVTTAKGCKQCSSLFQIKSPYRTCADAGVSANWCSCHNMSYVRGNASSTQKSLQRAMIYLNNLHKNIKTKPCSSCAKFKHPQLLRSHDYHYENKTYNVIAFITSPHRVAYEAVVETIGTVSAVLSLRTITYYNSRGGCVINGNHRAYCVCEYRANCSHKT</sequence>
<dbReference type="PANTHER" id="PTHR10974">
    <property type="entry name" value="FI08016P-RELATED"/>
    <property type="match status" value="1"/>
</dbReference>
<dbReference type="InterPro" id="IPR017850">
    <property type="entry name" value="Alkaline_phosphatase_core_sf"/>
</dbReference>
<reference evidence="3" key="1">
    <citation type="submission" date="2025-08" db="UniProtKB">
        <authorList>
            <consortium name="RefSeq"/>
        </authorList>
    </citation>
    <scope>IDENTIFICATION</scope>
</reference>
<keyword evidence="1" id="KW-1133">Transmembrane helix</keyword>
<gene>
    <name evidence="3" type="primary">LOC113504621</name>
</gene>
<dbReference type="Pfam" id="PF02995">
    <property type="entry name" value="DUF229"/>
    <property type="match status" value="1"/>
</dbReference>
<name>A0A7E5WRN2_TRINI</name>
<dbReference type="InParanoid" id="A0A7E5WRN2"/>
<dbReference type="RefSeq" id="XP_026742816.1">
    <property type="nucleotide sequence ID" value="XM_026887015.1"/>
</dbReference>
<protein>
    <submittedName>
        <fullName evidence="3">Uncharacterized protein LOC113504621 isoform X1</fullName>
    </submittedName>
</protein>
<accession>A0A7E5WRN2</accession>
<proteinExistence type="predicted"/>
<dbReference type="PANTHER" id="PTHR10974:SF9">
    <property type="entry name" value="DUF229 DOMAIN CONTAINING PROTEIN-RELATED"/>
    <property type="match status" value="1"/>
</dbReference>
<dbReference type="FunFam" id="3.40.720.10:FF:000017">
    <property type="entry name" value="Predicted protein"/>
    <property type="match status" value="1"/>
</dbReference>
<dbReference type="CDD" id="cd16021">
    <property type="entry name" value="ALP_like"/>
    <property type="match status" value="1"/>
</dbReference>
<dbReference type="GO" id="GO:0005615">
    <property type="term" value="C:extracellular space"/>
    <property type="evidence" value="ECO:0007669"/>
    <property type="project" value="TreeGrafter"/>
</dbReference>
<dbReference type="GeneID" id="113504621"/>
<keyword evidence="2" id="KW-1185">Reference proteome</keyword>
<dbReference type="SUPFAM" id="SSF53649">
    <property type="entry name" value="Alkaline phosphatase-like"/>
    <property type="match status" value="1"/>
</dbReference>
<evidence type="ECO:0000256" key="1">
    <source>
        <dbReference type="SAM" id="Phobius"/>
    </source>
</evidence>
<keyword evidence="1" id="KW-0812">Transmembrane</keyword>
<dbReference type="KEGG" id="tnl:113504621"/>
<keyword evidence="1" id="KW-0472">Membrane</keyword>
<feature type="transmembrane region" description="Helical" evidence="1">
    <location>
        <begin position="7"/>
        <end position="26"/>
    </location>
</feature>
<dbReference type="AlphaFoldDB" id="A0A7E5WRN2"/>
<dbReference type="InterPro" id="IPR004245">
    <property type="entry name" value="DUF229"/>
</dbReference>
<organism evidence="2 3">
    <name type="scientific">Trichoplusia ni</name>
    <name type="common">Cabbage looper</name>
    <dbReference type="NCBI Taxonomy" id="7111"/>
    <lineage>
        <taxon>Eukaryota</taxon>
        <taxon>Metazoa</taxon>
        <taxon>Ecdysozoa</taxon>
        <taxon>Arthropoda</taxon>
        <taxon>Hexapoda</taxon>
        <taxon>Insecta</taxon>
        <taxon>Pterygota</taxon>
        <taxon>Neoptera</taxon>
        <taxon>Endopterygota</taxon>
        <taxon>Lepidoptera</taxon>
        <taxon>Glossata</taxon>
        <taxon>Ditrysia</taxon>
        <taxon>Noctuoidea</taxon>
        <taxon>Noctuidae</taxon>
        <taxon>Plusiinae</taxon>
        <taxon>Trichoplusia</taxon>
    </lineage>
</organism>
<dbReference type="Proteomes" id="UP000322000">
    <property type="component" value="Chromosome 22"/>
</dbReference>
<dbReference type="OrthoDB" id="413313at2759"/>
<dbReference type="Gene3D" id="3.40.720.10">
    <property type="entry name" value="Alkaline Phosphatase, subunit A"/>
    <property type="match status" value="1"/>
</dbReference>